<dbReference type="Proteomes" id="UP000807353">
    <property type="component" value="Unassembled WGS sequence"/>
</dbReference>
<dbReference type="EMBL" id="MU150258">
    <property type="protein sequence ID" value="KAF9463920.1"/>
    <property type="molecule type" value="Genomic_DNA"/>
</dbReference>
<evidence type="ECO:0000313" key="4">
    <source>
        <dbReference type="Proteomes" id="UP000807353"/>
    </source>
</evidence>
<evidence type="ECO:0000259" key="2">
    <source>
        <dbReference type="PROSITE" id="PS51059"/>
    </source>
</evidence>
<name>A0A9P5Y833_9AGAR</name>
<organism evidence="3 4">
    <name type="scientific">Collybia nuda</name>
    <dbReference type="NCBI Taxonomy" id="64659"/>
    <lineage>
        <taxon>Eukaryota</taxon>
        <taxon>Fungi</taxon>
        <taxon>Dikarya</taxon>
        <taxon>Basidiomycota</taxon>
        <taxon>Agaricomycotina</taxon>
        <taxon>Agaricomycetes</taxon>
        <taxon>Agaricomycetidae</taxon>
        <taxon>Agaricales</taxon>
        <taxon>Tricholomatineae</taxon>
        <taxon>Clitocybaceae</taxon>
        <taxon>Collybia</taxon>
    </lineage>
</organism>
<dbReference type="OrthoDB" id="9514740at2759"/>
<keyword evidence="1" id="KW-0808">Transferase</keyword>
<accession>A0A9P5Y833</accession>
<dbReference type="AlphaFoldDB" id="A0A9P5Y833"/>
<dbReference type="PANTHER" id="PTHR31681:SF3">
    <property type="entry name" value="OS04G0690100 PROTEIN"/>
    <property type="match status" value="1"/>
</dbReference>
<keyword evidence="4" id="KW-1185">Reference proteome</keyword>
<proteinExistence type="predicted"/>
<feature type="domain" description="PARP catalytic" evidence="2">
    <location>
        <begin position="12"/>
        <end position="244"/>
    </location>
</feature>
<dbReference type="SUPFAM" id="SSF56399">
    <property type="entry name" value="ADP-ribosylation"/>
    <property type="match status" value="1"/>
</dbReference>
<evidence type="ECO:0000313" key="3">
    <source>
        <dbReference type="EMBL" id="KAF9463920.1"/>
    </source>
</evidence>
<dbReference type="Gene3D" id="6.20.320.10">
    <property type="match status" value="1"/>
</dbReference>
<keyword evidence="1" id="KW-0328">Glycosyltransferase</keyword>
<dbReference type="Gene3D" id="3.90.228.10">
    <property type="match status" value="1"/>
</dbReference>
<keyword evidence="1" id="KW-0520">NAD</keyword>
<reference evidence="3" key="1">
    <citation type="submission" date="2020-11" db="EMBL/GenBank/DDBJ databases">
        <authorList>
            <consortium name="DOE Joint Genome Institute"/>
            <person name="Ahrendt S."/>
            <person name="Riley R."/>
            <person name="Andreopoulos W."/>
            <person name="Labutti K."/>
            <person name="Pangilinan J."/>
            <person name="Ruiz-Duenas F.J."/>
            <person name="Barrasa J.M."/>
            <person name="Sanchez-Garcia M."/>
            <person name="Camarero S."/>
            <person name="Miyauchi S."/>
            <person name="Serrano A."/>
            <person name="Linde D."/>
            <person name="Babiker R."/>
            <person name="Drula E."/>
            <person name="Ayuso-Fernandez I."/>
            <person name="Pacheco R."/>
            <person name="Padilla G."/>
            <person name="Ferreira P."/>
            <person name="Barriuso J."/>
            <person name="Kellner H."/>
            <person name="Castanera R."/>
            <person name="Alfaro M."/>
            <person name="Ramirez L."/>
            <person name="Pisabarro A.G."/>
            <person name="Kuo A."/>
            <person name="Tritt A."/>
            <person name="Lipzen A."/>
            <person name="He G."/>
            <person name="Yan M."/>
            <person name="Ng V."/>
            <person name="Cullen D."/>
            <person name="Martin F."/>
            <person name="Rosso M.-N."/>
            <person name="Henrissat B."/>
            <person name="Hibbett D."/>
            <person name="Martinez A.T."/>
            <person name="Grigoriev I.V."/>
        </authorList>
    </citation>
    <scope>NUCLEOTIDE SEQUENCE</scope>
    <source>
        <strain evidence="3">CBS 247.69</strain>
    </source>
</reference>
<dbReference type="PROSITE" id="PS51059">
    <property type="entry name" value="PARP_CATALYTIC"/>
    <property type="match status" value="1"/>
</dbReference>
<dbReference type="PANTHER" id="PTHR31681">
    <property type="entry name" value="C2H2-LIKE ZINC FINGER PROTEIN"/>
    <property type="match status" value="1"/>
</dbReference>
<dbReference type="GO" id="GO:0003950">
    <property type="term" value="F:NAD+ poly-ADP-ribosyltransferase activity"/>
    <property type="evidence" value="ECO:0007669"/>
    <property type="project" value="UniProtKB-UniRule"/>
</dbReference>
<comment type="caution">
    <text evidence="3">The sequence shown here is derived from an EMBL/GenBank/DDBJ whole genome shotgun (WGS) entry which is preliminary data.</text>
</comment>
<dbReference type="InterPro" id="IPR012317">
    <property type="entry name" value="Poly(ADP-ribose)pol_cat_dom"/>
</dbReference>
<gene>
    <name evidence="3" type="ORF">BDZ94DRAFT_1257762</name>
</gene>
<protein>
    <recommendedName>
        <fullName evidence="1">Poly [ADP-ribose] polymerase</fullName>
        <shortName evidence="1">PARP</shortName>
        <ecNumber evidence="1">2.4.2.-</ecNumber>
    </recommendedName>
</protein>
<dbReference type="Pfam" id="PF00644">
    <property type="entry name" value="PARP"/>
    <property type="match status" value="1"/>
</dbReference>
<dbReference type="EC" id="2.4.2.-" evidence="1"/>
<sequence length="263" mass="29961">MTSISTDDIFNLDHPKNFANGKWNRLVLLSSNDPYHLLVERHFQTGWVHPHKSKPQVQAVFKILSTSESLKKYERYRAKVAVHPKVAHKKVPGNERLLFHGTARCCLLAEDSSRVRLCNLPECYLCCVIRSSFEVQRCGTRNKFRRFGTGIYTSECSSKADDYSCNKSDDANFRVMLANRVVVGKARKQQENAEHLTEPPKGYHSVIGKPGLELNYPETVVYDNDAIRPAFLIVYGTPEASEKKDPKRLRNFITTLFNTPIAS</sequence>
<evidence type="ECO:0000256" key="1">
    <source>
        <dbReference type="RuleBase" id="RU362114"/>
    </source>
</evidence>